<evidence type="ECO:0000259" key="2">
    <source>
        <dbReference type="SMART" id="SM00470"/>
    </source>
</evidence>
<evidence type="ECO:0000313" key="3">
    <source>
        <dbReference type="EMBL" id="GLW93315.1"/>
    </source>
</evidence>
<dbReference type="Proteomes" id="UP001165042">
    <property type="component" value="Unassembled WGS sequence"/>
</dbReference>
<dbReference type="InterPro" id="IPR003115">
    <property type="entry name" value="ParB_N"/>
</dbReference>
<sequence length="331" mass="36294">MGHGGEYDQPGTSPEHWVARSPSVTVPISVLRPSDSPRLAGEDSEHVRALAESTAVLPPVLVHRATMRVIDGMHRLRAAVLCGEDTVRVLFFDGDEAEAFVLGVRANIAHGLPLSLADRRVAAMRIIASHPRWSDRAIASATGLAARTVAVIRRCATGDAPQSRTRIGRDGRVRPLNSADGRRLACLMLREDPSTSLRQVATASGISLSTVRDVRDRLARGEDPVPPRQRQQERPDTTPTAPDRDVEDLLSRLRQDPSLRLSEMGRALIRLLSLHALTDQDRKALLDAVPPHCRTTVAELAHACAETWQDLALWFAQDPTDTPRRTDQLVP</sequence>
<proteinExistence type="predicted"/>
<accession>A0A9W6QP15</accession>
<name>A0A9W6QP15_9PSEU</name>
<reference evidence="3" key="1">
    <citation type="submission" date="2023-02" db="EMBL/GenBank/DDBJ databases">
        <title>Actinokineospora globicatena NBRC 15670.</title>
        <authorList>
            <person name="Ichikawa N."/>
            <person name="Sato H."/>
            <person name="Tonouchi N."/>
        </authorList>
    </citation>
    <scope>NUCLEOTIDE SEQUENCE</scope>
    <source>
        <strain evidence="3">NBRC 15670</strain>
    </source>
</reference>
<dbReference type="InterPro" id="IPR036086">
    <property type="entry name" value="ParB/Sulfiredoxin_sf"/>
</dbReference>
<dbReference type="SMART" id="SM00470">
    <property type="entry name" value="ParB"/>
    <property type="match status" value="1"/>
</dbReference>
<keyword evidence="4" id="KW-1185">Reference proteome</keyword>
<dbReference type="Gene3D" id="3.90.1530.10">
    <property type="entry name" value="Conserved hypothetical protein from pyrococcus furiosus pfu- 392566-001, ParB domain"/>
    <property type="match status" value="1"/>
</dbReference>
<feature type="region of interest" description="Disordered" evidence="1">
    <location>
        <begin position="219"/>
        <end position="247"/>
    </location>
</feature>
<dbReference type="RefSeq" id="WP_285611661.1">
    <property type="nucleotide sequence ID" value="NZ_BAAAVC010000004.1"/>
</dbReference>
<dbReference type="AlphaFoldDB" id="A0A9W6QP15"/>
<dbReference type="SUPFAM" id="SSF110849">
    <property type="entry name" value="ParB/Sulfiredoxin"/>
    <property type="match status" value="1"/>
</dbReference>
<dbReference type="EMBL" id="BSSD01000006">
    <property type="protein sequence ID" value="GLW93315.1"/>
    <property type="molecule type" value="Genomic_DNA"/>
</dbReference>
<feature type="domain" description="ParB-like N-terminal" evidence="2">
    <location>
        <begin position="24"/>
        <end position="108"/>
    </location>
</feature>
<gene>
    <name evidence="3" type="ORF">Aglo03_41310</name>
</gene>
<evidence type="ECO:0000313" key="4">
    <source>
        <dbReference type="Proteomes" id="UP001165042"/>
    </source>
</evidence>
<organism evidence="3 4">
    <name type="scientific">Actinokineospora globicatena</name>
    <dbReference type="NCBI Taxonomy" id="103729"/>
    <lineage>
        <taxon>Bacteria</taxon>
        <taxon>Bacillati</taxon>
        <taxon>Actinomycetota</taxon>
        <taxon>Actinomycetes</taxon>
        <taxon>Pseudonocardiales</taxon>
        <taxon>Pseudonocardiaceae</taxon>
        <taxon>Actinokineospora</taxon>
    </lineage>
</organism>
<evidence type="ECO:0000256" key="1">
    <source>
        <dbReference type="SAM" id="MobiDB-lite"/>
    </source>
</evidence>
<dbReference type="Pfam" id="PF02195">
    <property type="entry name" value="ParB_N"/>
    <property type="match status" value="1"/>
</dbReference>
<comment type="caution">
    <text evidence="3">The sequence shown here is derived from an EMBL/GenBank/DDBJ whole genome shotgun (WGS) entry which is preliminary data.</text>
</comment>
<protein>
    <recommendedName>
        <fullName evidence="2">ParB-like N-terminal domain-containing protein</fullName>
    </recommendedName>
</protein>